<dbReference type="InterPro" id="IPR000412">
    <property type="entry name" value="ABC_2_transport"/>
</dbReference>
<evidence type="ECO:0000256" key="1">
    <source>
        <dbReference type="ARBA" id="ARBA00004141"/>
    </source>
</evidence>
<feature type="transmembrane region" description="Helical" evidence="5">
    <location>
        <begin position="167"/>
        <end position="188"/>
    </location>
</feature>
<name>A0A1I6LP21_9SPHN</name>
<keyword evidence="5" id="KW-0813">Transport</keyword>
<dbReference type="PRINTS" id="PR00164">
    <property type="entry name" value="ABC2TRNSPORT"/>
</dbReference>
<keyword evidence="8" id="KW-1185">Reference proteome</keyword>
<dbReference type="InterPro" id="IPR013525">
    <property type="entry name" value="ABC2_TM"/>
</dbReference>
<evidence type="ECO:0000256" key="4">
    <source>
        <dbReference type="ARBA" id="ARBA00023136"/>
    </source>
</evidence>
<feature type="transmembrane region" description="Helical" evidence="5">
    <location>
        <begin position="137"/>
        <end position="161"/>
    </location>
</feature>
<protein>
    <recommendedName>
        <fullName evidence="5">Transport permease protein</fullName>
    </recommendedName>
</protein>
<dbReference type="GO" id="GO:0140359">
    <property type="term" value="F:ABC-type transporter activity"/>
    <property type="evidence" value="ECO:0007669"/>
    <property type="project" value="InterPro"/>
</dbReference>
<dbReference type="OrthoDB" id="9804001at2"/>
<dbReference type="AlphaFoldDB" id="A0A1I6LP21"/>
<dbReference type="RefSeq" id="WP_093315832.1">
    <property type="nucleotide sequence ID" value="NZ_FOZG01000002.1"/>
</dbReference>
<evidence type="ECO:0000259" key="6">
    <source>
        <dbReference type="PROSITE" id="PS51012"/>
    </source>
</evidence>
<reference evidence="7 8" key="1">
    <citation type="submission" date="2016-10" db="EMBL/GenBank/DDBJ databases">
        <authorList>
            <person name="de Groot N.N."/>
        </authorList>
    </citation>
    <scope>NUCLEOTIDE SEQUENCE [LARGE SCALE GENOMIC DNA]</scope>
    <source>
        <strain evidence="7 8">S5-249</strain>
    </source>
</reference>
<feature type="domain" description="ABC transmembrane type-2" evidence="6">
    <location>
        <begin position="19"/>
        <end position="248"/>
    </location>
</feature>
<dbReference type="Proteomes" id="UP000198824">
    <property type="component" value="Unassembled WGS sequence"/>
</dbReference>
<dbReference type="STRING" id="1166337.SAMN05192580_3059"/>
<dbReference type="PROSITE" id="PS51012">
    <property type="entry name" value="ABC_TM2"/>
    <property type="match status" value="1"/>
</dbReference>
<evidence type="ECO:0000313" key="8">
    <source>
        <dbReference type="Proteomes" id="UP000198824"/>
    </source>
</evidence>
<keyword evidence="4 5" id="KW-0472">Membrane</keyword>
<dbReference type="PIRSF" id="PIRSF006648">
    <property type="entry name" value="DrrB"/>
    <property type="match status" value="1"/>
</dbReference>
<keyword evidence="2 5" id="KW-0812">Transmembrane</keyword>
<comment type="similarity">
    <text evidence="5">Belongs to the ABC-2 integral membrane protein family.</text>
</comment>
<feature type="transmembrane region" description="Helical" evidence="5">
    <location>
        <begin position="20"/>
        <end position="43"/>
    </location>
</feature>
<feature type="transmembrane region" description="Helical" evidence="5">
    <location>
        <begin position="195"/>
        <end position="215"/>
    </location>
</feature>
<gene>
    <name evidence="7" type="ORF">SAMN05192580_3059</name>
</gene>
<proteinExistence type="inferred from homology"/>
<dbReference type="Pfam" id="PF01061">
    <property type="entry name" value="ABC2_membrane"/>
    <property type="match status" value="1"/>
</dbReference>
<keyword evidence="5" id="KW-1003">Cell membrane</keyword>
<feature type="transmembrane region" description="Helical" evidence="5">
    <location>
        <begin position="55"/>
        <end position="82"/>
    </location>
</feature>
<feature type="transmembrane region" description="Helical" evidence="5">
    <location>
        <begin position="102"/>
        <end position="125"/>
    </location>
</feature>
<evidence type="ECO:0000313" key="7">
    <source>
        <dbReference type="EMBL" id="SFS05159.1"/>
    </source>
</evidence>
<dbReference type="PANTHER" id="PTHR43332:SF1">
    <property type="entry name" value="TRANSPORT PERMEASE PROTEIN"/>
    <property type="match status" value="1"/>
</dbReference>
<dbReference type="EMBL" id="FOZG01000002">
    <property type="protein sequence ID" value="SFS05159.1"/>
    <property type="molecule type" value="Genomic_DNA"/>
</dbReference>
<evidence type="ECO:0000256" key="5">
    <source>
        <dbReference type="RuleBase" id="RU361157"/>
    </source>
</evidence>
<organism evidence="7 8">
    <name type="scientific">Sphingomonas jatrophae</name>
    <dbReference type="NCBI Taxonomy" id="1166337"/>
    <lineage>
        <taxon>Bacteria</taxon>
        <taxon>Pseudomonadati</taxon>
        <taxon>Pseudomonadota</taxon>
        <taxon>Alphaproteobacteria</taxon>
        <taxon>Sphingomonadales</taxon>
        <taxon>Sphingomonadaceae</taxon>
        <taxon>Sphingomonas</taxon>
    </lineage>
</organism>
<comment type="subcellular location">
    <subcellularLocation>
        <location evidence="5">Cell inner membrane</location>
        <topology evidence="5">Multi-pass membrane protein</topology>
    </subcellularLocation>
    <subcellularLocation>
        <location evidence="1">Membrane</location>
        <topology evidence="1">Multi-pass membrane protein</topology>
    </subcellularLocation>
</comment>
<evidence type="ECO:0000256" key="3">
    <source>
        <dbReference type="ARBA" id="ARBA00022989"/>
    </source>
</evidence>
<dbReference type="PANTHER" id="PTHR43332">
    <property type="entry name" value="INNER MEMBRANE TRANSPORT PERMEASE YADH-RELATED"/>
    <property type="match status" value="1"/>
</dbReference>
<dbReference type="InterPro" id="IPR047817">
    <property type="entry name" value="ABC2_TM_bact-type"/>
</dbReference>
<keyword evidence="3 5" id="KW-1133">Transmembrane helix</keyword>
<feature type="transmembrane region" description="Helical" evidence="5">
    <location>
        <begin position="221"/>
        <end position="245"/>
    </location>
</feature>
<accession>A0A1I6LP21</accession>
<dbReference type="GO" id="GO:0043190">
    <property type="term" value="C:ATP-binding cassette (ABC) transporter complex"/>
    <property type="evidence" value="ECO:0007669"/>
    <property type="project" value="InterPro"/>
</dbReference>
<sequence>MNLHGVAAIYKFEMARTFRTLAQSLATPVISTSLYFIVFGAAIGSRLPPIEGVPYGAFIVPGLVLLSILMESVSNASFGIYLPKFAGTIGEILSAPLSAFELVLGYIGAAVTKSLMVAAVTLVVARLFVPYHIDHPVIALAFLLMIAVSFCLFGFLVGLVAKSFDQLQTVPLLILSPLGFLGGSFYTIDMLPEPWATIAMANPIVYLVSAFRWSFYGISDVSVGVSLAATAGFLALCSSILAWVFKTGWRLKA</sequence>
<evidence type="ECO:0000256" key="2">
    <source>
        <dbReference type="ARBA" id="ARBA00022692"/>
    </source>
</evidence>
<dbReference type="InterPro" id="IPR052522">
    <property type="entry name" value="ABC-2_transport_permease"/>
</dbReference>